<evidence type="ECO:0000256" key="3">
    <source>
        <dbReference type="ARBA" id="ARBA00022512"/>
    </source>
</evidence>
<evidence type="ECO:0000313" key="10">
    <source>
        <dbReference type="EMBL" id="QCD94848.1"/>
    </source>
</evidence>
<dbReference type="GO" id="GO:0004650">
    <property type="term" value="F:polygalacturonase activity"/>
    <property type="evidence" value="ECO:0007669"/>
    <property type="project" value="InterPro"/>
</dbReference>
<feature type="active site" evidence="8">
    <location>
        <position position="541"/>
    </location>
</feature>
<reference evidence="10 11" key="1">
    <citation type="submission" date="2019-04" db="EMBL/GenBank/DDBJ databases">
        <title>An improved genome assembly and genetic linkage map for asparagus bean, Vigna unguiculata ssp. sesquipedialis.</title>
        <authorList>
            <person name="Xia Q."/>
            <person name="Zhang R."/>
            <person name="Dong Y."/>
        </authorList>
    </citation>
    <scope>NUCLEOTIDE SEQUENCE [LARGE SCALE GENOMIC DNA]</scope>
    <source>
        <tissue evidence="10">Leaf</tissue>
    </source>
</reference>
<evidence type="ECO:0000313" key="11">
    <source>
        <dbReference type="Proteomes" id="UP000501690"/>
    </source>
</evidence>
<dbReference type="InterPro" id="IPR006626">
    <property type="entry name" value="PbH1"/>
</dbReference>
<keyword evidence="3" id="KW-0134">Cell wall</keyword>
<dbReference type="Proteomes" id="UP000501690">
    <property type="component" value="Linkage Group LG5"/>
</dbReference>
<protein>
    <submittedName>
        <fullName evidence="10">Galacturan 1</fullName>
    </submittedName>
</protein>
<evidence type="ECO:0000256" key="8">
    <source>
        <dbReference type="PROSITE-ProRule" id="PRU10052"/>
    </source>
</evidence>
<evidence type="ECO:0000256" key="5">
    <source>
        <dbReference type="ARBA" id="ARBA00022801"/>
    </source>
</evidence>
<evidence type="ECO:0000256" key="2">
    <source>
        <dbReference type="ARBA" id="ARBA00008834"/>
    </source>
</evidence>
<keyword evidence="6 9" id="KW-0326">Glycosidase</keyword>
<dbReference type="SUPFAM" id="SSF51126">
    <property type="entry name" value="Pectin lyase-like"/>
    <property type="match status" value="3"/>
</dbReference>
<dbReference type="Pfam" id="PF00295">
    <property type="entry name" value="Glyco_hydro_28"/>
    <property type="match status" value="3"/>
</dbReference>
<accession>A0A4D6M2M7</accession>
<dbReference type="AlphaFoldDB" id="A0A4D6M2M7"/>
<dbReference type="InterPro" id="IPR011050">
    <property type="entry name" value="Pectin_lyase_fold/virulence"/>
</dbReference>
<evidence type="ECO:0000256" key="7">
    <source>
        <dbReference type="ARBA" id="ARBA00023316"/>
    </source>
</evidence>
<proteinExistence type="inferred from homology"/>
<keyword evidence="5 9" id="KW-0378">Hydrolase</keyword>
<dbReference type="SMART" id="SM00710">
    <property type="entry name" value="PbH1"/>
    <property type="match status" value="16"/>
</dbReference>
<sequence>MTHVKLKGPCKAPIELYVDGTIKAPVKPQDVGGDEILRIDYVNALTISGNGVFDGQGAYAWKQNDCSKSFNCKLLGMNFAFNYINNSIVRGITSKDSKHFHVNVLGCNNFTFDGFKVSAPHDSANTDGIHIGRSRGVNVLNTNIATGDDCVSLGDGSKQVLVQNVKCGPGHGISVGSLGKYKEEEPVDGITIKGCTLKGTDNGVRIKTWPSEPGTITVTNMKFEDITMDNVKNPIIIDQEYCPWNQCTKKYPSKIKISKVTIKNIKGTSATKEGVIIACSSGVPCEGVEISNVDLKFKGAPTIAVCSNVKPKITGKAPACTTPTQSANIQISQFGGKQNTNIAKALISAWTQACASTSAVKIVIPKGTYQMTHVKLKGPCKAPIELYVDGTIKAPVKPQDVGGDEILRIDYVNALTISGNGVFDGQGAYAWKQNDCSKSFNCKLLGMNFAFNYINNSIVRGITSKDSKHFHVNVLGCNNFTFDGFKVSAPHDSANTDGIHIGRSRGVNVLNTNIATGDDCVSLGDGSKQVLVQNVKCGPGHGISVGSLGKYKEEEPVDGITIKGCTLKGTDNGVRIKTWPSEPGTITVTNMKFEDITMDNVKNPIIIDQEYCPWNQCTKKYPSKIKISKVTIKNIKGTSATKEGVIIACSSGVPCEGVEISNVDLKFKGAPTIAVCSNVKPKITGKAPACTTPSAYAWKQNDCSKSFNCKLLGMNFAFNYINNSIVRGITSKDSKHFHVNVLGCNNFTFDGFKVSAPHDSANTDGIHIGRSRGVNVLNTNIATGDDCVSLGDGSKQVLVQNVKCGPGHGISVGSLGKYKEEEPVDGITIKGCTLKGTDNGVRIKTWPSEPGTITVTNMKFEDITMDNVKNPIIIDQEYCPWNQCTKKLQNIS</sequence>
<dbReference type="PANTHER" id="PTHR31375">
    <property type="match status" value="1"/>
</dbReference>
<dbReference type="EMBL" id="CP039349">
    <property type="protein sequence ID" value="QCD94848.1"/>
    <property type="molecule type" value="Genomic_DNA"/>
</dbReference>
<feature type="active site" evidence="8">
    <location>
        <position position="171"/>
    </location>
</feature>
<dbReference type="InterPro" id="IPR000743">
    <property type="entry name" value="Glyco_hydro_28"/>
</dbReference>
<organism evidence="10 11">
    <name type="scientific">Vigna unguiculata</name>
    <name type="common">Cowpea</name>
    <dbReference type="NCBI Taxonomy" id="3917"/>
    <lineage>
        <taxon>Eukaryota</taxon>
        <taxon>Viridiplantae</taxon>
        <taxon>Streptophyta</taxon>
        <taxon>Embryophyta</taxon>
        <taxon>Tracheophyta</taxon>
        <taxon>Spermatophyta</taxon>
        <taxon>Magnoliopsida</taxon>
        <taxon>eudicotyledons</taxon>
        <taxon>Gunneridae</taxon>
        <taxon>Pentapetalae</taxon>
        <taxon>rosids</taxon>
        <taxon>fabids</taxon>
        <taxon>Fabales</taxon>
        <taxon>Fabaceae</taxon>
        <taxon>Papilionoideae</taxon>
        <taxon>50 kb inversion clade</taxon>
        <taxon>NPAAA clade</taxon>
        <taxon>indigoferoid/millettioid clade</taxon>
        <taxon>Phaseoleae</taxon>
        <taxon>Vigna</taxon>
    </lineage>
</organism>
<evidence type="ECO:0000256" key="6">
    <source>
        <dbReference type="ARBA" id="ARBA00023295"/>
    </source>
</evidence>
<evidence type="ECO:0000256" key="9">
    <source>
        <dbReference type="RuleBase" id="RU361169"/>
    </source>
</evidence>
<keyword evidence="11" id="KW-1185">Reference proteome</keyword>
<dbReference type="Gene3D" id="2.160.20.10">
    <property type="entry name" value="Single-stranded right-handed beta-helix, Pectin lyase-like"/>
    <property type="match status" value="3"/>
</dbReference>
<feature type="active site" evidence="8">
    <location>
        <position position="808"/>
    </location>
</feature>
<dbReference type="InterPro" id="IPR012334">
    <property type="entry name" value="Pectin_lyas_fold"/>
</dbReference>
<dbReference type="FunFam" id="2.160.20.10:FF:000004">
    <property type="entry name" value="Pectin lyase-like superfamily protein"/>
    <property type="match status" value="2"/>
</dbReference>
<comment type="similarity">
    <text evidence="2 9">Belongs to the glycosyl hydrolase 28 family.</text>
</comment>
<keyword evidence="4" id="KW-0964">Secreted</keyword>
<comment type="subcellular location">
    <subcellularLocation>
        <location evidence="1">Secreted</location>
        <location evidence="1">Cell wall</location>
    </subcellularLocation>
</comment>
<dbReference type="PROSITE" id="PS00502">
    <property type="entry name" value="POLYGALACTURONASE"/>
    <property type="match status" value="3"/>
</dbReference>
<evidence type="ECO:0000256" key="1">
    <source>
        <dbReference type="ARBA" id="ARBA00004191"/>
    </source>
</evidence>
<evidence type="ECO:0000256" key="4">
    <source>
        <dbReference type="ARBA" id="ARBA00022525"/>
    </source>
</evidence>
<dbReference type="GO" id="GO:0005975">
    <property type="term" value="P:carbohydrate metabolic process"/>
    <property type="evidence" value="ECO:0007669"/>
    <property type="project" value="InterPro"/>
</dbReference>
<gene>
    <name evidence="10" type="ORF">DEO72_LG5g2937</name>
</gene>
<dbReference type="GO" id="GO:0071555">
    <property type="term" value="P:cell wall organization"/>
    <property type="evidence" value="ECO:0007669"/>
    <property type="project" value="UniProtKB-KW"/>
</dbReference>
<keyword evidence="7" id="KW-0961">Cell wall biogenesis/degradation</keyword>
<name>A0A4D6M2M7_VIGUN</name>